<feature type="compositionally biased region" description="Polar residues" evidence="3">
    <location>
        <begin position="440"/>
        <end position="450"/>
    </location>
</feature>
<dbReference type="PANTHER" id="PTHR12482:SF62">
    <property type="entry name" value="LIPASE ROG1-RELATED"/>
    <property type="match status" value="1"/>
</dbReference>
<evidence type="ECO:0000256" key="2">
    <source>
        <dbReference type="ARBA" id="ARBA00022963"/>
    </source>
</evidence>
<dbReference type="Proteomes" id="UP001152964">
    <property type="component" value="Chromosome 4"/>
</dbReference>
<keyword evidence="6" id="KW-1185">Reference proteome</keyword>
<dbReference type="Pfam" id="PF05057">
    <property type="entry name" value="DUF676"/>
    <property type="match status" value="1"/>
</dbReference>
<feature type="domain" description="DUF676" evidence="4">
    <location>
        <begin position="201"/>
        <end position="395"/>
    </location>
</feature>
<organism evidence="5 6">
    <name type="scientific">Saccharomyces eubayanus</name>
    <name type="common">Yeast</name>
    <dbReference type="NCBI Taxonomy" id="1080349"/>
    <lineage>
        <taxon>Eukaryota</taxon>
        <taxon>Fungi</taxon>
        <taxon>Dikarya</taxon>
        <taxon>Ascomycota</taxon>
        <taxon>Saccharomycotina</taxon>
        <taxon>Saccharomycetes</taxon>
        <taxon>Saccharomycetales</taxon>
        <taxon>Saccharomycetaceae</taxon>
        <taxon>Saccharomyces</taxon>
    </lineage>
</organism>
<dbReference type="PIRSF" id="PIRSF005412">
    <property type="entry name" value="UCP005412_abhydr"/>
    <property type="match status" value="1"/>
</dbReference>
<evidence type="ECO:0000259" key="4">
    <source>
        <dbReference type="Pfam" id="PF05057"/>
    </source>
</evidence>
<sequence>MKSKRIGKAANSMNTGTSLDGILYHEQSSVKLGELERYVITYDLYEGDEIPADIRLDSLWVKIENTTKLSYKAAYLLGPFILYCDLRTKGYHHSQKIISSADKPVFQSNIQAQQKFVAELSLHQIKQRYVWIVDVVSQIIFNKETKINYEISIGNTKASFKKKIRSTSTLNTQDNTSYIGLQVQKLTTADIWAVPKFLGTSQKSHLIILTHGFQSNVTADMEYMMEEIYKAQVNYPDERLVVKGYMKNICETEKGIKFLGIGLANYIVNELYDNSVNKISFIGHSLGGLTQAFAICYIKIKYPEFFQKVEPVNFITLASPLLGIATSTPNYVKKSLSMGIIGTTGQELGLEDSKFGDKPLLYLLSEGPLIKVLTRFKRRTLYINAINDGIVPLYSSSLLFLDYSQLLDKLGGQTTASCDPLFQPKDNPVTPGDDNGNAGDKTTNTSSWNTFWKAKGNQDDRKSKRLMNTSVIKSMKSAVLPPCPDTEYLLNPDTRAATIIHDKIYTEKDLPAPAAAEFPEGTSAQGNEKKKKSKKELEEIIARRWHKGMHWRKVVVSLKPDAHNNIIVRRRFANAYGWSVVDHLVGAHFQGDGADILSAPDAAEPPDEDVDIASGGVEPNKLFSWLTRVEDPGTYREGVVSTASHLASSWIRRHSSVTD</sequence>
<name>A0ABN8VQ55_SACEU</name>
<comment type="similarity">
    <text evidence="1">Belongs to the putative lipase ROG1 family.</text>
</comment>
<evidence type="ECO:0000313" key="5">
    <source>
        <dbReference type="EMBL" id="CAI1897985.1"/>
    </source>
</evidence>
<evidence type="ECO:0000256" key="3">
    <source>
        <dbReference type="SAM" id="MobiDB-lite"/>
    </source>
</evidence>
<keyword evidence="2" id="KW-0442">Lipid degradation</keyword>
<accession>A0ABN8VQ55</accession>
<dbReference type="Gene3D" id="3.40.50.1820">
    <property type="entry name" value="alpha/beta hydrolase"/>
    <property type="match status" value="1"/>
</dbReference>
<dbReference type="InterPro" id="IPR007751">
    <property type="entry name" value="DUF676_lipase-like"/>
</dbReference>
<protein>
    <recommendedName>
        <fullName evidence="4">DUF676 domain-containing protein</fullName>
    </recommendedName>
</protein>
<dbReference type="InterPro" id="IPR016445">
    <property type="entry name" value="Rog1_fam"/>
</dbReference>
<dbReference type="InterPro" id="IPR029058">
    <property type="entry name" value="AB_hydrolase_fold"/>
</dbReference>
<gene>
    <name evidence="5" type="primary">U6500D01370</name>
    <name evidence="5" type="ORF">SEUBUCD650_0D01370</name>
</gene>
<dbReference type="PANTHER" id="PTHR12482">
    <property type="entry name" value="LIPASE ROG1-RELATED-RELATED"/>
    <property type="match status" value="1"/>
</dbReference>
<proteinExistence type="inferred from homology"/>
<feature type="region of interest" description="Disordered" evidence="3">
    <location>
        <begin position="418"/>
        <end position="451"/>
    </location>
</feature>
<dbReference type="EMBL" id="OX291494">
    <property type="protein sequence ID" value="CAI1897985.1"/>
    <property type="molecule type" value="Genomic_DNA"/>
</dbReference>
<reference evidence="5" key="1">
    <citation type="submission" date="2022-08" db="EMBL/GenBank/DDBJ databases">
        <authorList>
            <person name="Byrne P K."/>
        </authorList>
    </citation>
    <scope>NUCLEOTIDE SEQUENCE</scope>
    <source>
        <strain evidence="5">UCD650</strain>
    </source>
</reference>
<evidence type="ECO:0000256" key="1">
    <source>
        <dbReference type="ARBA" id="ARBA00007920"/>
    </source>
</evidence>
<keyword evidence="2" id="KW-0443">Lipid metabolism</keyword>
<evidence type="ECO:0000313" key="6">
    <source>
        <dbReference type="Proteomes" id="UP001152964"/>
    </source>
</evidence>
<dbReference type="InterPro" id="IPR044294">
    <property type="entry name" value="Lipase-like"/>
</dbReference>
<dbReference type="SUPFAM" id="SSF53474">
    <property type="entry name" value="alpha/beta-Hydrolases"/>
    <property type="match status" value="1"/>
</dbReference>